<dbReference type="GO" id="GO:0005385">
    <property type="term" value="F:zinc ion transmembrane transporter activity"/>
    <property type="evidence" value="ECO:0007669"/>
    <property type="project" value="TreeGrafter"/>
</dbReference>
<feature type="transmembrane region" description="Helical" evidence="1">
    <location>
        <begin position="212"/>
        <end position="230"/>
    </location>
</feature>
<feature type="transmembrane region" description="Helical" evidence="1">
    <location>
        <begin position="74"/>
        <end position="92"/>
    </location>
</feature>
<dbReference type="EMBL" id="AOHW01000032">
    <property type="protein sequence ID" value="ELY40438.1"/>
    <property type="molecule type" value="Genomic_DNA"/>
</dbReference>
<sequence length="275" mass="28182">MVSMSLITELSIVFLVGLVTGLATGLGVAPFFLVREIADRWLVVLWGLATGILLSASLFGLLGEALAEGELTHVVAGLIGGVAFVFLADHLVSGYEFSPRTVSAVDPGTVVLTVGVLTIHSIPEGIAVGVAFADLGTGEGLEIAGLTVPALAVFMGIAISILNVPEGLAIAIPLIAYGMDRWKVVGWAVFSGLPQPIGAVAAYYFVSAFEGLLAVSFGFAAGALFYLLVVEFVPAGIDAGRSLPRRGRPQLVAGACVGFVATLAIIFVVEGIGTV</sequence>
<keyword evidence="1" id="KW-1133">Transmembrane helix</keyword>
<dbReference type="AlphaFoldDB" id="L9VVZ2"/>
<proteinExistence type="predicted"/>
<dbReference type="PANTHER" id="PTHR11040:SF70">
    <property type="entry name" value="OS05G0316100 PROTEIN"/>
    <property type="match status" value="1"/>
</dbReference>
<dbReference type="PATRIC" id="fig|1114856.3.peg.2359"/>
<feature type="transmembrane region" description="Helical" evidence="1">
    <location>
        <begin position="143"/>
        <end position="164"/>
    </location>
</feature>
<feature type="transmembrane region" description="Helical" evidence="1">
    <location>
        <begin position="251"/>
        <end position="269"/>
    </location>
</feature>
<feature type="transmembrane region" description="Helical" evidence="1">
    <location>
        <begin position="184"/>
        <end position="206"/>
    </location>
</feature>
<dbReference type="STRING" id="1114856.GCA_000383975_02689"/>
<gene>
    <name evidence="2" type="ORF">C496_11323</name>
</gene>
<organism evidence="2 3">
    <name type="scientific">Natronorubrum tibetense GA33</name>
    <dbReference type="NCBI Taxonomy" id="1114856"/>
    <lineage>
        <taxon>Archaea</taxon>
        <taxon>Methanobacteriati</taxon>
        <taxon>Methanobacteriota</taxon>
        <taxon>Stenosarchaea group</taxon>
        <taxon>Halobacteria</taxon>
        <taxon>Halobacteriales</taxon>
        <taxon>Natrialbaceae</taxon>
        <taxon>Natronorubrum</taxon>
    </lineage>
</organism>
<evidence type="ECO:0000313" key="2">
    <source>
        <dbReference type="EMBL" id="ELY40438.1"/>
    </source>
</evidence>
<protein>
    <submittedName>
        <fullName evidence="2">Metal transporter family GufA protein</fullName>
    </submittedName>
</protein>
<keyword evidence="3" id="KW-1185">Reference proteome</keyword>
<feature type="transmembrane region" description="Helical" evidence="1">
    <location>
        <begin position="41"/>
        <end position="62"/>
    </location>
</feature>
<feature type="transmembrane region" description="Helical" evidence="1">
    <location>
        <begin position="12"/>
        <end position="34"/>
    </location>
</feature>
<feature type="transmembrane region" description="Helical" evidence="1">
    <location>
        <begin position="104"/>
        <end position="123"/>
    </location>
</feature>
<name>L9VVZ2_9EURY</name>
<accession>L9VVZ2</accession>
<comment type="caution">
    <text evidence="2">The sequence shown here is derived from an EMBL/GenBank/DDBJ whole genome shotgun (WGS) entry which is preliminary data.</text>
</comment>
<keyword evidence="1" id="KW-0472">Membrane</keyword>
<evidence type="ECO:0000313" key="3">
    <source>
        <dbReference type="Proteomes" id="UP000011599"/>
    </source>
</evidence>
<reference evidence="2 3" key="1">
    <citation type="journal article" date="2014" name="PLoS Genet.">
        <title>Phylogenetically driven sequencing of extremely halophilic archaea reveals strategies for static and dynamic osmo-response.</title>
        <authorList>
            <person name="Becker E.A."/>
            <person name="Seitzer P.M."/>
            <person name="Tritt A."/>
            <person name="Larsen D."/>
            <person name="Krusor M."/>
            <person name="Yao A.I."/>
            <person name="Wu D."/>
            <person name="Madern D."/>
            <person name="Eisen J.A."/>
            <person name="Darling A.E."/>
            <person name="Facciotti M.T."/>
        </authorList>
    </citation>
    <scope>NUCLEOTIDE SEQUENCE [LARGE SCALE GENOMIC DNA]</scope>
    <source>
        <strain evidence="2 3">GA33</strain>
    </source>
</reference>
<dbReference type="PANTHER" id="PTHR11040">
    <property type="entry name" value="ZINC/IRON TRANSPORTER"/>
    <property type="match status" value="1"/>
</dbReference>
<dbReference type="Proteomes" id="UP000011599">
    <property type="component" value="Unassembled WGS sequence"/>
</dbReference>
<evidence type="ECO:0000256" key="1">
    <source>
        <dbReference type="SAM" id="Phobius"/>
    </source>
</evidence>
<dbReference type="eggNOG" id="arCOG00576">
    <property type="taxonomic scope" value="Archaea"/>
</dbReference>
<dbReference type="GO" id="GO:0016020">
    <property type="term" value="C:membrane"/>
    <property type="evidence" value="ECO:0007669"/>
    <property type="project" value="TreeGrafter"/>
</dbReference>
<keyword evidence="1" id="KW-0812">Transmembrane</keyword>